<dbReference type="Gramene" id="AUR62033163-RA">
    <property type="protein sequence ID" value="AUR62033163-RA:cds"/>
    <property type="gene ID" value="AUR62033163"/>
</dbReference>
<dbReference type="GO" id="GO:0004364">
    <property type="term" value="F:glutathione transferase activity"/>
    <property type="evidence" value="ECO:0007669"/>
    <property type="project" value="UniProtKB-EC"/>
</dbReference>
<dbReference type="GO" id="GO:0043295">
    <property type="term" value="F:glutathione binding"/>
    <property type="evidence" value="ECO:0007669"/>
    <property type="project" value="TreeGrafter"/>
</dbReference>
<evidence type="ECO:0000313" key="3">
    <source>
        <dbReference type="EnsemblPlants" id="AUR62033163-RA:cds"/>
    </source>
</evidence>
<dbReference type="Gene3D" id="1.20.1050.10">
    <property type="match status" value="1"/>
</dbReference>
<reference evidence="3" key="2">
    <citation type="submission" date="2021-03" db="UniProtKB">
        <authorList>
            <consortium name="EnsemblPlants"/>
        </authorList>
    </citation>
    <scope>IDENTIFICATION</scope>
</reference>
<proteinExistence type="predicted"/>
<dbReference type="GO" id="GO:0006749">
    <property type="term" value="P:glutathione metabolic process"/>
    <property type="evidence" value="ECO:0007669"/>
    <property type="project" value="TreeGrafter"/>
</dbReference>
<dbReference type="PANTHER" id="PTHR43900:SF47">
    <property type="entry name" value="GLUTATHIONE S-TRANSFERASE F6-RELATED"/>
    <property type="match status" value="1"/>
</dbReference>
<dbReference type="EC" id="2.5.1.18" evidence="1"/>
<dbReference type="Proteomes" id="UP000596660">
    <property type="component" value="Unplaced"/>
</dbReference>
<evidence type="ECO:0000256" key="2">
    <source>
        <dbReference type="ARBA" id="ARBA00022679"/>
    </source>
</evidence>
<sequence length="168" mass="18708">MSRTCFWCVFAKDWMQGRSQPRFQKDTMAEVAQPLADGIDVGVKFKPVEHPLSGCVCSAAVAVSCCFCYTDVSAPFGQVPALEDGDIKLFEVEALHFDPVAIKLDSELVYKKISDMEPDMGIVEENKVKLAKVLDVYEARIQVLGWRSLYLGRSAPFAYCTLLDEQPS</sequence>
<dbReference type="EnsemblPlants" id="AUR62033163-RA">
    <property type="protein sequence ID" value="AUR62033163-RA:cds"/>
    <property type="gene ID" value="AUR62033163"/>
</dbReference>
<name>A0A803MPG2_CHEQI</name>
<evidence type="ECO:0000256" key="1">
    <source>
        <dbReference type="ARBA" id="ARBA00012452"/>
    </source>
</evidence>
<accession>A0A803MPG2</accession>
<dbReference type="GO" id="GO:0005737">
    <property type="term" value="C:cytoplasm"/>
    <property type="evidence" value="ECO:0007669"/>
    <property type="project" value="TreeGrafter"/>
</dbReference>
<reference evidence="3" key="1">
    <citation type="journal article" date="2017" name="Nature">
        <title>The genome of Chenopodium quinoa.</title>
        <authorList>
            <person name="Jarvis D.E."/>
            <person name="Ho Y.S."/>
            <person name="Lightfoot D.J."/>
            <person name="Schmoeckel S.M."/>
            <person name="Li B."/>
            <person name="Borm T.J.A."/>
            <person name="Ohyanagi H."/>
            <person name="Mineta K."/>
            <person name="Michell C.T."/>
            <person name="Saber N."/>
            <person name="Kharbatia N.M."/>
            <person name="Rupper R.R."/>
            <person name="Sharp A.R."/>
            <person name="Dally N."/>
            <person name="Boughton B.A."/>
            <person name="Woo Y.H."/>
            <person name="Gao G."/>
            <person name="Schijlen E.G.W.M."/>
            <person name="Guo X."/>
            <person name="Momin A.A."/>
            <person name="Negrao S."/>
            <person name="Al-Babili S."/>
            <person name="Gehring C."/>
            <person name="Roessner U."/>
            <person name="Jung C."/>
            <person name="Murphy K."/>
            <person name="Arold S.T."/>
            <person name="Gojobori T."/>
            <person name="van der Linden C.G."/>
            <person name="van Loo E.N."/>
            <person name="Jellen E.N."/>
            <person name="Maughan P.J."/>
            <person name="Tester M."/>
        </authorList>
    </citation>
    <scope>NUCLEOTIDE SEQUENCE [LARGE SCALE GENOMIC DNA]</scope>
    <source>
        <strain evidence="3">cv. PI 614886</strain>
    </source>
</reference>
<protein>
    <recommendedName>
        <fullName evidence="1">glutathione transferase</fullName>
        <ecNumber evidence="1">2.5.1.18</ecNumber>
    </recommendedName>
</protein>
<organism evidence="3 4">
    <name type="scientific">Chenopodium quinoa</name>
    <name type="common">Quinoa</name>
    <dbReference type="NCBI Taxonomy" id="63459"/>
    <lineage>
        <taxon>Eukaryota</taxon>
        <taxon>Viridiplantae</taxon>
        <taxon>Streptophyta</taxon>
        <taxon>Embryophyta</taxon>
        <taxon>Tracheophyta</taxon>
        <taxon>Spermatophyta</taxon>
        <taxon>Magnoliopsida</taxon>
        <taxon>eudicotyledons</taxon>
        <taxon>Gunneridae</taxon>
        <taxon>Pentapetalae</taxon>
        <taxon>Caryophyllales</taxon>
        <taxon>Chenopodiaceae</taxon>
        <taxon>Chenopodioideae</taxon>
        <taxon>Atripliceae</taxon>
        <taxon>Chenopodium</taxon>
    </lineage>
</organism>
<dbReference type="AlphaFoldDB" id="A0A803MPG2"/>
<keyword evidence="2" id="KW-0808">Transferase</keyword>
<dbReference type="PANTHER" id="PTHR43900">
    <property type="entry name" value="GLUTATHIONE S-TRANSFERASE RHO"/>
    <property type="match status" value="1"/>
</dbReference>
<keyword evidence="4" id="KW-1185">Reference proteome</keyword>
<evidence type="ECO:0000313" key="4">
    <source>
        <dbReference type="Proteomes" id="UP000596660"/>
    </source>
</evidence>